<evidence type="ECO:0000256" key="1">
    <source>
        <dbReference type="SAM" id="MobiDB-lite"/>
    </source>
</evidence>
<name>A0ABU8DPJ1_9ACTN</name>
<reference evidence="3 4" key="1">
    <citation type="submission" date="2024-03" db="EMBL/GenBank/DDBJ databases">
        <title>Draft genome sequence of Klenkia sp. LSe6-5.</title>
        <authorList>
            <person name="Duangmal K."/>
            <person name="Chantavorakit T."/>
        </authorList>
    </citation>
    <scope>NUCLEOTIDE SEQUENCE [LARGE SCALE GENOMIC DNA]</scope>
    <source>
        <strain evidence="3 4">LSe6-5</strain>
    </source>
</reference>
<keyword evidence="4" id="KW-1185">Reference proteome</keyword>
<evidence type="ECO:0000256" key="2">
    <source>
        <dbReference type="SAM" id="SignalP"/>
    </source>
</evidence>
<evidence type="ECO:0000313" key="4">
    <source>
        <dbReference type="Proteomes" id="UP001361570"/>
    </source>
</evidence>
<dbReference type="RefSeq" id="WP_336402487.1">
    <property type="nucleotide sequence ID" value="NZ_JBAPLU010000001.1"/>
</dbReference>
<dbReference type="Proteomes" id="UP001361570">
    <property type="component" value="Unassembled WGS sequence"/>
</dbReference>
<accession>A0ABU8DPJ1</accession>
<comment type="caution">
    <text evidence="3">The sequence shown here is derived from an EMBL/GenBank/DDBJ whole genome shotgun (WGS) entry which is preliminary data.</text>
</comment>
<sequence length="170" mass="16740">MRLTTPLKTVVAGSAALALLTACGGGSDDSTASSPSSAASSSAADEGAEATDPAAAEFCADAEAAFSELDGVTGTTDPSALPSIFAQASDQLSSIEPPAEIADSWGTLTDTLAQAVQDVQGLDLTTPEGQQAFTEAFSGLEDTASAAQEEVSAYVDANCDLPTGSAPATS</sequence>
<feature type="chain" id="PRO_5045215524" evidence="2">
    <location>
        <begin position="25"/>
        <end position="170"/>
    </location>
</feature>
<organism evidence="3 4">
    <name type="scientific">Klenkia sesuvii</name>
    <dbReference type="NCBI Taxonomy" id="3103137"/>
    <lineage>
        <taxon>Bacteria</taxon>
        <taxon>Bacillati</taxon>
        <taxon>Actinomycetota</taxon>
        <taxon>Actinomycetes</taxon>
        <taxon>Geodermatophilales</taxon>
        <taxon>Geodermatophilaceae</taxon>
        <taxon>Klenkia</taxon>
    </lineage>
</organism>
<evidence type="ECO:0000313" key="3">
    <source>
        <dbReference type="EMBL" id="MEI4270346.1"/>
    </source>
</evidence>
<dbReference type="PROSITE" id="PS51257">
    <property type="entry name" value="PROKAR_LIPOPROTEIN"/>
    <property type="match status" value="1"/>
</dbReference>
<feature type="signal peptide" evidence="2">
    <location>
        <begin position="1"/>
        <end position="24"/>
    </location>
</feature>
<protein>
    <submittedName>
        <fullName evidence="3">Uncharacterized protein</fullName>
    </submittedName>
</protein>
<keyword evidence="2" id="KW-0732">Signal</keyword>
<gene>
    <name evidence="3" type="ORF">TEK04_01300</name>
</gene>
<proteinExistence type="predicted"/>
<dbReference type="EMBL" id="JBAPLU010000001">
    <property type="protein sequence ID" value="MEI4270346.1"/>
    <property type="molecule type" value="Genomic_DNA"/>
</dbReference>
<feature type="region of interest" description="Disordered" evidence="1">
    <location>
        <begin position="24"/>
        <end position="54"/>
    </location>
</feature>